<feature type="region of interest" description="Disordered" evidence="1">
    <location>
        <begin position="168"/>
        <end position="212"/>
    </location>
</feature>
<feature type="compositionally biased region" description="Low complexity" evidence="1">
    <location>
        <begin position="56"/>
        <end position="76"/>
    </location>
</feature>
<dbReference type="InterPro" id="IPR045107">
    <property type="entry name" value="SAC3/GANP/THP3"/>
</dbReference>
<feature type="compositionally biased region" description="Pro residues" evidence="1">
    <location>
        <begin position="45"/>
        <end position="55"/>
    </location>
</feature>
<feature type="compositionally biased region" description="Basic and acidic residues" evidence="1">
    <location>
        <begin position="87"/>
        <end position="98"/>
    </location>
</feature>
<evidence type="ECO:0000259" key="2">
    <source>
        <dbReference type="Pfam" id="PF03399"/>
    </source>
</evidence>
<dbReference type="Pfam" id="PF03399">
    <property type="entry name" value="SAC3_GANP"/>
    <property type="match status" value="1"/>
</dbReference>
<feature type="compositionally biased region" description="Basic and acidic residues" evidence="1">
    <location>
        <begin position="168"/>
        <end position="184"/>
    </location>
</feature>
<dbReference type="AlphaFoldDB" id="A0A6V8QZ52"/>
<name>A0A6V8QZ52_TRIAP</name>
<accession>A0A6V8QZ52</accession>
<feature type="domain" description="SAC3/GANP/THP3 conserved" evidence="2">
    <location>
        <begin position="220"/>
        <end position="440"/>
    </location>
</feature>
<evidence type="ECO:0000256" key="1">
    <source>
        <dbReference type="SAM" id="MobiDB-lite"/>
    </source>
</evidence>
<dbReference type="InterPro" id="IPR005062">
    <property type="entry name" value="SAC3/GANP/THP3_conserved"/>
</dbReference>
<sequence length="480" mass="53905">MMPSWSSAQHPPGVVPQHPPPASYAYPPNPAFIPVQVRQGFGPYTTPPPPPPPAAYNPYASNAAQAQVSAPGTATNAPPPAPVEQPKGGKTEWPESVRRYVQRSFHPENDDSSVSRAELEAKLKDTIGSAKENNSLYTIDWDSMPLPQALVRADRRSLEDRISYSPDKRVALDDPKSSKFQKEANKRKRRFENEYKAANISSPSPTPPTSGPIVGTSEVLEKKYLRLTAPPVASNVRPERVLRQTLDLLKKKWRKESNYSYICDQFKSMRQDLTVQRIKNEFTVSVYEIHARIALEKGDIGEYNQCQTQLRSLYAMGLKGNPVEFKAYRILYFIHTANRTGLNDTLADLTAAEKEEKPIKHALDVRSTLALGNYHKFFQLYLDTPNMGAYLMDMFVTRERLAALCNICKGYKPDVKLRFITEELGFESDADAAQFIIDYQGQHLLEDRTEYIAFLTGKAGGLFESARASAFKKVDIKGQI</sequence>
<proteinExistence type="predicted"/>
<dbReference type="OrthoDB" id="199574at2759"/>
<dbReference type="PANTHER" id="PTHR12436:SF4">
    <property type="entry name" value="LEUKOCYTE RECEPTOR CLUSTER MEMBER 8"/>
    <property type="match status" value="1"/>
</dbReference>
<protein>
    <submittedName>
        <fullName evidence="3">THP3 homolog C2A9.11c</fullName>
    </submittedName>
</protein>
<dbReference type="PANTHER" id="PTHR12436">
    <property type="entry name" value="80 KDA MCM3-ASSOCIATED PROTEIN"/>
    <property type="match status" value="1"/>
</dbReference>
<organism evidence="3 4">
    <name type="scientific">Trichoderma asperellum</name>
    <name type="common">Filamentous fungus</name>
    <dbReference type="NCBI Taxonomy" id="101201"/>
    <lineage>
        <taxon>Eukaryota</taxon>
        <taxon>Fungi</taxon>
        <taxon>Dikarya</taxon>
        <taxon>Ascomycota</taxon>
        <taxon>Pezizomycotina</taxon>
        <taxon>Sordariomycetes</taxon>
        <taxon>Hypocreomycetidae</taxon>
        <taxon>Hypocreales</taxon>
        <taxon>Hypocreaceae</taxon>
        <taxon>Trichoderma</taxon>
    </lineage>
</organism>
<comment type="caution">
    <text evidence="3">The sequence shown here is derived from an EMBL/GenBank/DDBJ whole genome shotgun (WGS) entry which is preliminary data.</text>
</comment>
<feature type="region of interest" description="Disordered" evidence="1">
    <location>
        <begin position="1"/>
        <end position="116"/>
    </location>
</feature>
<dbReference type="GO" id="GO:0005634">
    <property type="term" value="C:nucleus"/>
    <property type="evidence" value="ECO:0007669"/>
    <property type="project" value="TreeGrafter"/>
</dbReference>
<dbReference type="Proteomes" id="UP000517252">
    <property type="component" value="Unassembled WGS sequence"/>
</dbReference>
<dbReference type="Gene3D" id="1.25.40.990">
    <property type="match status" value="1"/>
</dbReference>
<dbReference type="FunFam" id="1.25.40.990:FF:000006">
    <property type="entry name" value="Putative SAC3/GANP domain protein"/>
    <property type="match status" value="1"/>
</dbReference>
<feature type="compositionally biased region" description="Pro residues" evidence="1">
    <location>
        <begin position="13"/>
        <end position="31"/>
    </location>
</feature>
<dbReference type="EMBL" id="BLZH01000009">
    <property type="protein sequence ID" value="GFP57759.1"/>
    <property type="molecule type" value="Genomic_DNA"/>
</dbReference>
<gene>
    <name evidence="3" type="ORF">TASIC1_0009009600</name>
</gene>
<evidence type="ECO:0000313" key="4">
    <source>
        <dbReference type="Proteomes" id="UP000517252"/>
    </source>
</evidence>
<reference evidence="3 4" key="1">
    <citation type="submission" date="2020-07" db="EMBL/GenBank/DDBJ databases">
        <title>Trichoderma asperellum IC-1 whole genome shotgun sequence.</title>
        <authorList>
            <person name="Kanamasa S."/>
            <person name="Takahashi H."/>
        </authorList>
    </citation>
    <scope>NUCLEOTIDE SEQUENCE [LARGE SCALE GENOMIC DNA]</scope>
    <source>
        <strain evidence="3 4">IC-1</strain>
    </source>
</reference>
<evidence type="ECO:0000313" key="3">
    <source>
        <dbReference type="EMBL" id="GFP57759.1"/>
    </source>
</evidence>